<reference evidence="2" key="1">
    <citation type="journal article" date="2019" name="Int. J. Syst. Evol. Microbiol.">
        <title>The Global Catalogue of Microorganisms (GCM) 10K type strain sequencing project: providing services to taxonomists for standard genome sequencing and annotation.</title>
        <authorList>
            <consortium name="The Broad Institute Genomics Platform"/>
            <consortium name="The Broad Institute Genome Sequencing Center for Infectious Disease"/>
            <person name="Wu L."/>
            <person name="Ma J."/>
        </authorList>
    </citation>
    <scope>NUCLEOTIDE SEQUENCE [LARGE SCALE GENOMIC DNA]</scope>
    <source>
        <strain evidence="2">NBRC 102407</strain>
    </source>
</reference>
<protein>
    <submittedName>
        <fullName evidence="1">Uncharacterized protein</fullName>
    </submittedName>
</protein>
<gene>
    <name evidence="1" type="ORF">GCM10007933_23770</name>
</gene>
<dbReference type="RefSeq" id="WP_153163253.1">
    <property type="nucleotide sequence ID" value="NZ_BSPX01000034.1"/>
</dbReference>
<keyword evidence="2" id="KW-1185">Reference proteome</keyword>
<comment type="caution">
    <text evidence="1">The sequence shown here is derived from an EMBL/GenBank/DDBJ whole genome shotgun (WGS) entry which is preliminary data.</text>
</comment>
<organism evidence="1 2">
    <name type="scientific">Zoogloea oryzae</name>
    <dbReference type="NCBI Taxonomy" id="310767"/>
    <lineage>
        <taxon>Bacteria</taxon>
        <taxon>Pseudomonadati</taxon>
        <taxon>Pseudomonadota</taxon>
        <taxon>Betaproteobacteria</taxon>
        <taxon>Rhodocyclales</taxon>
        <taxon>Zoogloeaceae</taxon>
        <taxon>Zoogloea</taxon>
    </lineage>
</organism>
<sequence length="60" mass="7119">MKRVNIEFPTRPVRAARRGEARSGWNEWIEDEIDMRKLRSGRKLDKVRRSIANQANEAPR</sequence>
<evidence type="ECO:0000313" key="1">
    <source>
        <dbReference type="EMBL" id="GLT22916.1"/>
    </source>
</evidence>
<accession>A0ABQ6FDC7</accession>
<name>A0ABQ6FDC7_9RHOO</name>
<dbReference type="Proteomes" id="UP001157167">
    <property type="component" value="Unassembled WGS sequence"/>
</dbReference>
<proteinExistence type="predicted"/>
<dbReference type="EMBL" id="BSPX01000034">
    <property type="protein sequence ID" value="GLT22916.1"/>
    <property type="molecule type" value="Genomic_DNA"/>
</dbReference>
<evidence type="ECO:0000313" key="2">
    <source>
        <dbReference type="Proteomes" id="UP001157167"/>
    </source>
</evidence>